<dbReference type="GO" id="GO:0009295">
    <property type="term" value="C:nucleoid"/>
    <property type="evidence" value="ECO:0007669"/>
    <property type="project" value="InterPro"/>
</dbReference>
<dbReference type="STRING" id="1123243.SAMN02745190_00994"/>
<keyword evidence="2" id="KW-1185">Reference proteome</keyword>
<dbReference type="AlphaFoldDB" id="A0A1M4VUM1"/>
<dbReference type="Pfam" id="PF04245">
    <property type="entry name" value="NA37"/>
    <property type="match status" value="1"/>
</dbReference>
<evidence type="ECO:0008006" key="3">
    <source>
        <dbReference type="Google" id="ProtNLM"/>
    </source>
</evidence>
<dbReference type="RefSeq" id="WP_072935100.1">
    <property type="nucleotide sequence ID" value="NZ_FQUG01000004.1"/>
</dbReference>
<dbReference type="InterPro" id="IPR007358">
    <property type="entry name" value="Nucleoid_associated_NdpA"/>
</dbReference>
<name>A0A1M4VUM1_9FIRM</name>
<protein>
    <recommendedName>
        <fullName evidence="3">Nucleoid-associated protein YejK</fullName>
    </recommendedName>
</protein>
<proteinExistence type="predicted"/>
<dbReference type="EMBL" id="FQUG01000004">
    <property type="protein sequence ID" value="SHE72734.1"/>
    <property type="molecule type" value="Genomic_DNA"/>
</dbReference>
<organism evidence="1 2">
    <name type="scientific">Schwartzia succinivorans DSM 10502</name>
    <dbReference type="NCBI Taxonomy" id="1123243"/>
    <lineage>
        <taxon>Bacteria</taxon>
        <taxon>Bacillati</taxon>
        <taxon>Bacillota</taxon>
        <taxon>Negativicutes</taxon>
        <taxon>Selenomonadales</taxon>
        <taxon>Selenomonadaceae</taxon>
        <taxon>Schwartzia</taxon>
    </lineage>
</organism>
<evidence type="ECO:0000313" key="2">
    <source>
        <dbReference type="Proteomes" id="UP000184404"/>
    </source>
</evidence>
<accession>A0A1M4VUM1</accession>
<reference evidence="1 2" key="1">
    <citation type="submission" date="2016-11" db="EMBL/GenBank/DDBJ databases">
        <authorList>
            <person name="Jaros S."/>
            <person name="Januszkiewicz K."/>
            <person name="Wedrychowicz H."/>
        </authorList>
    </citation>
    <scope>NUCLEOTIDE SEQUENCE [LARGE SCALE GENOMIC DNA]</scope>
    <source>
        <strain evidence="1 2">DSM 10502</strain>
    </source>
</reference>
<gene>
    <name evidence="1" type="ORF">SAMN02745190_00994</name>
</gene>
<dbReference type="Proteomes" id="UP000184404">
    <property type="component" value="Unassembled WGS sequence"/>
</dbReference>
<dbReference type="OrthoDB" id="3171075at2"/>
<sequence>MINIQNAVLHLFDIASNTLLVSESPLELSDSAIQFLTSHIEKHITKQTAKQGTFHTDSEFLDLLGKYNSNELDFLSLSKEIAQKWSDLLKQTAEQPASDFFICEFSTNEVPFWAIFRTTNKFQFTHQVLYDESGKLQTSIVRNNDFLPQPNQSIDEFAFINLQTMAITISAKKFSLDGNTIQLFSEALLECTSAPSPKETIHTLEKTAEKVAESFNRNAIHATNAVKTAIAEELETKDTLNPVDTAAAVFPDQPALQQAFQEELRKKGFQDDQNIKVEKEPIMKKLVNHKLKTDTGIELSIPVEYFDSTDFLEFQKMENGTMNITLKNISNIINRLN</sequence>
<evidence type="ECO:0000313" key="1">
    <source>
        <dbReference type="EMBL" id="SHE72734.1"/>
    </source>
</evidence>